<dbReference type="Gene3D" id="3.40.630.30">
    <property type="match status" value="1"/>
</dbReference>
<comment type="caution">
    <text evidence="2">The sequence shown here is derived from an EMBL/GenBank/DDBJ whole genome shotgun (WGS) entry which is preliminary data.</text>
</comment>
<keyword evidence="3" id="KW-1185">Reference proteome</keyword>
<name>A0A3L7JWC4_9BACI</name>
<dbReference type="OrthoDB" id="5292888at2"/>
<dbReference type="CDD" id="cd04301">
    <property type="entry name" value="NAT_SF"/>
    <property type="match status" value="1"/>
</dbReference>
<dbReference type="InterPro" id="IPR016181">
    <property type="entry name" value="Acyl_CoA_acyltransferase"/>
</dbReference>
<dbReference type="AlphaFoldDB" id="A0A3L7JWC4"/>
<keyword evidence="2" id="KW-0808">Transferase</keyword>
<proteinExistence type="predicted"/>
<reference evidence="2 3" key="1">
    <citation type="submission" date="2018-10" db="EMBL/GenBank/DDBJ databases">
        <title>Falsibacillus sp. genome draft.</title>
        <authorList>
            <person name="Shi S."/>
        </authorList>
    </citation>
    <scope>NUCLEOTIDE SEQUENCE [LARGE SCALE GENOMIC DNA]</scope>
    <source>
        <strain evidence="2 3">GY 10110</strain>
    </source>
</reference>
<dbReference type="GO" id="GO:0016747">
    <property type="term" value="F:acyltransferase activity, transferring groups other than amino-acyl groups"/>
    <property type="evidence" value="ECO:0007669"/>
    <property type="project" value="InterPro"/>
</dbReference>
<sequence length="143" mass="16144">MIPDSFLANLSLEQTLQRFLGILDGKEAFCFVAVQEDKIVGFAIGSFPDYAPDGFVGELNTVYVMPDFLNRGIGKKLFCSVIEQFKEYQVNSMFLTVFRHNFEARKVYEALGGTLLKDYPATINGQELEITIYGWSDLSILSF</sequence>
<gene>
    <name evidence="2" type="ORF">D9X91_13520</name>
</gene>
<dbReference type="SUPFAM" id="SSF55729">
    <property type="entry name" value="Acyl-CoA N-acyltransferases (Nat)"/>
    <property type="match status" value="1"/>
</dbReference>
<dbReference type="PROSITE" id="PS51186">
    <property type="entry name" value="GNAT"/>
    <property type="match status" value="1"/>
</dbReference>
<dbReference type="Pfam" id="PF00583">
    <property type="entry name" value="Acetyltransf_1"/>
    <property type="match status" value="1"/>
</dbReference>
<evidence type="ECO:0000313" key="3">
    <source>
        <dbReference type="Proteomes" id="UP000276770"/>
    </source>
</evidence>
<dbReference type="Proteomes" id="UP000276770">
    <property type="component" value="Unassembled WGS sequence"/>
</dbReference>
<evidence type="ECO:0000259" key="1">
    <source>
        <dbReference type="PROSITE" id="PS51186"/>
    </source>
</evidence>
<dbReference type="InterPro" id="IPR000182">
    <property type="entry name" value="GNAT_dom"/>
</dbReference>
<feature type="domain" description="N-acetyltransferase" evidence="1">
    <location>
        <begin position="1"/>
        <end position="133"/>
    </location>
</feature>
<protein>
    <submittedName>
        <fullName evidence="2">GNAT family N-acetyltransferase</fullName>
    </submittedName>
</protein>
<evidence type="ECO:0000313" key="2">
    <source>
        <dbReference type="EMBL" id="RLQ94554.1"/>
    </source>
</evidence>
<dbReference type="EMBL" id="RCVZ01000009">
    <property type="protein sequence ID" value="RLQ94554.1"/>
    <property type="molecule type" value="Genomic_DNA"/>
</dbReference>
<organism evidence="2 3">
    <name type="scientific">Falsibacillus albus</name>
    <dbReference type="NCBI Taxonomy" id="2478915"/>
    <lineage>
        <taxon>Bacteria</taxon>
        <taxon>Bacillati</taxon>
        <taxon>Bacillota</taxon>
        <taxon>Bacilli</taxon>
        <taxon>Bacillales</taxon>
        <taxon>Bacillaceae</taxon>
        <taxon>Falsibacillus</taxon>
    </lineage>
</organism>
<accession>A0A3L7JWC4</accession>
<dbReference type="RefSeq" id="WP_121681167.1">
    <property type="nucleotide sequence ID" value="NZ_RCVZ01000009.1"/>
</dbReference>